<dbReference type="OrthoDB" id="9803192at2"/>
<feature type="domain" description="Glutamate synthase alpha subunit C-terminal" evidence="1">
    <location>
        <begin position="29"/>
        <end position="172"/>
    </location>
</feature>
<organism evidence="2 3">
    <name type="scientific">Acetobacterium woodii (strain ATCC 29683 / DSM 1030 / JCM 2381 / KCTC 1655 / WB1)</name>
    <dbReference type="NCBI Taxonomy" id="931626"/>
    <lineage>
        <taxon>Bacteria</taxon>
        <taxon>Bacillati</taxon>
        <taxon>Bacillota</taxon>
        <taxon>Clostridia</taxon>
        <taxon>Eubacteriales</taxon>
        <taxon>Eubacteriaceae</taxon>
        <taxon>Acetobacterium</taxon>
    </lineage>
</organism>
<dbReference type="RefSeq" id="WP_014355116.1">
    <property type="nucleotide sequence ID" value="NC_016894.1"/>
</dbReference>
<dbReference type="Proteomes" id="UP000007177">
    <property type="component" value="Chromosome"/>
</dbReference>
<name>H6LKC3_ACEWD</name>
<dbReference type="SUPFAM" id="SSF69336">
    <property type="entry name" value="Alpha subunit of glutamate synthase, C-terminal domain"/>
    <property type="match status" value="1"/>
</dbReference>
<sequence length="240" mass="25963">MEYLDLANVENERVNYLIKDKLKESHDLVLQNVNSMHNICAGLSGTCHVTVEDSTGLYTGSFLEGPTLRIKGNVGWYAGDDMMSGELIVEKNTGCNIGAYINGGNIVIYGNTGSRVGYGMKGGNIIVCGSAGRWAGMMAMGGDLIVLGSLGKEAGESMYAGKIFTSDPEAETKMGGNVFYDSITPAEIEKLNGLFAQYQIAAEAKDFHVIRPVLSGRHEYVLFKPDLKPELARKYSVKRG</sequence>
<accession>H6LKC3</accession>
<dbReference type="Pfam" id="PF01493">
    <property type="entry name" value="GXGXG"/>
    <property type="match status" value="1"/>
</dbReference>
<keyword evidence="3" id="KW-1185">Reference proteome</keyword>
<dbReference type="HOGENOM" id="CLU_078510_1_0_9"/>
<dbReference type="PANTHER" id="PTHR39673:SF5">
    <property type="entry name" value="TUNGSTEN-CONTAINING FORMYLMETHANOFURAN DEHYDROGENASE 2 SUBUNIT C"/>
    <property type="match status" value="1"/>
</dbReference>
<protein>
    <submittedName>
        <fullName evidence="2">Glutamate synthase subunit 3</fullName>
        <ecNumber evidence="2">1.4.1.13</ecNumber>
    </submittedName>
</protein>
<dbReference type="eggNOG" id="COG2218">
    <property type="taxonomic scope" value="Bacteria"/>
</dbReference>
<reference evidence="2 3" key="2">
    <citation type="journal article" date="2012" name="PLoS ONE">
        <title>An ancient pathway combining carbon dioxide fixation with the generation and utilization of a sodium ion gradient for ATP synthesis.</title>
        <authorList>
            <person name="Poehlein A."/>
            <person name="Schmidt S."/>
            <person name="Kaster A.K."/>
            <person name="Goenrich M."/>
            <person name="Vollmers J."/>
            <person name="Thurmer A."/>
            <person name="Bertsch J."/>
            <person name="Schuchmann K."/>
            <person name="Voigt B."/>
            <person name="Hecker M."/>
            <person name="Daniel R."/>
            <person name="Thauer R.K."/>
            <person name="Gottschalk G."/>
            <person name="Muller V."/>
        </authorList>
    </citation>
    <scope>NUCLEOTIDE SEQUENCE [LARGE SCALE GENOMIC DNA]</scope>
    <source>
        <strain evidence="3">ATCC 29683 / DSM 1030 / JCM 2381 / KCTC 1655 / WB1</strain>
    </source>
</reference>
<evidence type="ECO:0000313" key="3">
    <source>
        <dbReference type="Proteomes" id="UP000007177"/>
    </source>
</evidence>
<dbReference type="Gene3D" id="2.160.20.60">
    <property type="entry name" value="Glutamate synthase, alpha subunit, C-terminal domain"/>
    <property type="match status" value="1"/>
</dbReference>
<evidence type="ECO:0000313" key="2">
    <source>
        <dbReference type="EMBL" id="AFA47513.1"/>
    </source>
</evidence>
<keyword evidence="2" id="KW-0560">Oxidoreductase</keyword>
<dbReference type="InterPro" id="IPR002489">
    <property type="entry name" value="Glu_synth_asu_C"/>
</dbReference>
<dbReference type="PANTHER" id="PTHR39673">
    <property type="entry name" value="TUNGSTEN FORMYLMETHANOFURAN DEHYDROGENASE, SUBUNIT C (FWDC)"/>
    <property type="match status" value="1"/>
</dbReference>
<dbReference type="EMBL" id="CP002987">
    <property type="protein sequence ID" value="AFA47513.1"/>
    <property type="molecule type" value="Genomic_DNA"/>
</dbReference>
<dbReference type="InterPro" id="IPR036485">
    <property type="entry name" value="Glu_synth_asu_C_sf"/>
</dbReference>
<evidence type="ECO:0000259" key="1">
    <source>
        <dbReference type="Pfam" id="PF01493"/>
    </source>
</evidence>
<dbReference type="AlphaFoldDB" id="H6LKC3"/>
<gene>
    <name evidence="2" type="primary">glxC</name>
    <name evidence="2" type="ordered locus">Awo_c07190</name>
</gene>
<reference evidence="3" key="1">
    <citation type="submission" date="2011-07" db="EMBL/GenBank/DDBJ databases">
        <title>Complete genome sequence of Acetobacterium woodii.</title>
        <authorList>
            <person name="Poehlein A."/>
            <person name="Schmidt S."/>
            <person name="Kaster A.-K."/>
            <person name="Goenrich M."/>
            <person name="Vollmers J."/>
            <person name="Thuermer A."/>
            <person name="Gottschalk G."/>
            <person name="Thauer R.K."/>
            <person name="Daniel R."/>
            <person name="Mueller V."/>
        </authorList>
    </citation>
    <scope>NUCLEOTIDE SEQUENCE [LARGE SCALE GENOMIC DNA]</scope>
    <source>
        <strain evidence="3">ATCC 29683 / DSM 1030 / JCM 2381 / KCTC 1655 / WB1</strain>
    </source>
</reference>
<dbReference type="EC" id="1.4.1.13" evidence="2"/>
<dbReference type="CDD" id="cd00504">
    <property type="entry name" value="GXGXG"/>
    <property type="match status" value="1"/>
</dbReference>
<dbReference type="GO" id="GO:0004355">
    <property type="term" value="F:glutamate synthase (NADPH) activity"/>
    <property type="evidence" value="ECO:0007669"/>
    <property type="project" value="UniProtKB-EC"/>
</dbReference>
<proteinExistence type="predicted"/>
<dbReference type="KEGG" id="awo:Awo_c07190"/>
<dbReference type="STRING" id="931626.Awo_c07190"/>